<dbReference type="InterPro" id="IPR021109">
    <property type="entry name" value="Peptidase_aspartic_dom_sf"/>
</dbReference>
<dbReference type="CDD" id="cd00303">
    <property type="entry name" value="retropepsin_like"/>
    <property type="match status" value="1"/>
</dbReference>
<dbReference type="Gene3D" id="2.40.70.10">
    <property type="entry name" value="Acid Proteases"/>
    <property type="match status" value="1"/>
</dbReference>
<dbReference type="AlphaFoldDB" id="A0A371HV94"/>
<protein>
    <recommendedName>
        <fullName evidence="3">Reverse transcriptase domain-containing protein</fullName>
    </recommendedName>
</protein>
<organism evidence="1 2">
    <name type="scientific">Mucuna pruriens</name>
    <name type="common">Velvet bean</name>
    <name type="synonym">Dolichos pruriens</name>
    <dbReference type="NCBI Taxonomy" id="157652"/>
    <lineage>
        <taxon>Eukaryota</taxon>
        <taxon>Viridiplantae</taxon>
        <taxon>Streptophyta</taxon>
        <taxon>Embryophyta</taxon>
        <taxon>Tracheophyta</taxon>
        <taxon>Spermatophyta</taxon>
        <taxon>Magnoliopsida</taxon>
        <taxon>eudicotyledons</taxon>
        <taxon>Gunneridae</taxon>
        <taxon>Pentapetalae</taxon>
        <taxon>rosids</taxon>
        <taxon>fabids</taxon>
        <taxon>Fabales</taxon>
        <taxon>Fabaceae</taxon>
        <taxon>Papilionoideae</taxon>
        <taxon>50 kb inversion clade</taxon>
        <taxon>NPAAA clade</taxon>
        <taxon>indigoferoid/millettioid clade</taxon>
        <taxon>Phaseoleae</taxon>
        <taxon>Mucuna</taxon>
    </lineage>
</organism>
<sequence>MGHNMIDAASGRALMDKTPATTRHLISNMVSNTQQFRTRGVVTNRAVNKVDVLENLRLKNQLTKLMSLVRQLGVSQHQQIPPVKICGICTFVEHPIDMCPTLQETESDNAEIVGVIVPPLHQQQQQIPTQNNSPSMEEWMKFQQNMNATMHDLKMQIVPELWRLEPTSVVIQLANKSVVRPVGILEDVLVQVNELIFLVDFYVPDMEDETSGKGSTLILGWPFLMTVRMKIDVYAGTLSMEFGDNLVQFNILEAIKHPLEDHSLYSIDMIEELVEEFTHLDSDSDNMSPIVKISNMFPCASSITEEADFTNRMKNEDLEVVNLGESEE</sequence>
<evidence type="ECO:0000313" key="1">
    <source>
        <dbReference type="EMBL" id="RDY06710.1"/>
    </source>
</evidence>
<keyword evidence="2" id="KW-1185">Reference proteome</keyword>
<evidence type="ECO:0000313" key="2">
    <source>
        <dbReference type="Proteomes" id="UP000257109"/>
    </source>
</evidence>
<dbReference type="PANTHER" id="PTHR33067:SF15">
    <property type="entry name" value="RNA-DIRECTED DNA POLYMERASE"/>
    <property type="match status" value="1"/>
</dbReference>
<accession>A0A371HV94</accession>
<feature type="non-terminal residue" evidence="1">
    <location>
        <position position="1"/>
    </location>
</feature>
<dbReference type="OrthoDB" id="1734538at2759"/>
<gene>
    <name evidence="1" type="ORF">CR513_09261</name>
</gene>
<proteinExistence type="predicted"/>
<dbReference type="Proteomes" id="UP000257109">
    <property type="component" value="Unassembled WGS sequence"/>
</dbReference>
<dbReference type="PANTHER" id="PTHR33067">
    <property type="entry name" value="RNA-DIRECTED DNA POLYMERASE-RELATED"/>
    <property type="match status" value="1"/>
</dbReference>
<evidence type="ECO:0008006" key="3">
    <source>
        <dbReference type="Google" id="ProtNLM"/>
    </source>
</evidence>
<comment type="caution">
    <text evidence="1">The sequence shown here is derived from an EMBL/GenBank/DDBJ whole genome shotgun (WGS) entry which is preliminary data.</text>
</comment>
<reference evidence="1" key="1">
    <citation type="submission" date="2018-05" db="EMBL/GenBank/DDBJ databases">
        <title>Draft genome of Mucuna pruriens seed.</title>
        <authorList>
            <person name="Nnadi N.E."/>
            <person name="Vos R."/>
            <person name="Hasami M.H."/>
            <person name="Devisetty U.K."/>
            <person name="Aguiy J.C."/>
        </authorList>
    </citation>
    <scope>NUCLEOTIDE SEQUENCE [LARGE SCALE GENOMIC DNA]</scope>
    <source>
        <strain evidence="1">JCA_2017</strain>
    </source>
</reference>
<name>A0A371HV94_MUCPR</name>
<dbReference type="EMBL" id="QJKJ01001630">
    <property type="protein sequence ID" value="RDY06710.1"/>
    <property type="molecule type" value="Genomic_DNA"/>
</dbReference>